<evidence type="ECO:0000313" key="7">
    <source>
        <dbReference type="EMBL" id="SFA53634.1"/>
    </source>
</evidence>
<reference evidence="7 8" key="1">
    <citation type="submission" date="2016-10" db="EMBL/GenBank/DDBJ databases">
        <authorList>
            <person name="de Groot N.N."/>
        </authorList>
    </citation>
    <scope>NUCLEOTIDE SEQUENCE [LARGE SCALE GENOMIC DNA]</scope>
    <source>
        <strain evidence="7 8">DSM 44908</strain>
    </source>
</reference>
<dbReference type="AlphaFoldDB" id="A0A1I0TPF4"/>
<dbReference type="PANTHER" id="PTHR42718">
    <property type="entry name" value="MAJOR FACILITATOR SUPERFAMILY MULTIDRUG TRANSPORTER MFSC"/>
    <property type="match status" value="1"/>
</dbReference>
<dbReference type="Pfam" id="PF07690">
    <property type="entry name" value="MFS_1"/>
    <property type="match status" value="1"/>
</dbReference>
<sequence length="536" mass="53951">MSTNTEVATEDRAADPRRWWALGVLCISLLVVVMANTSLIVALPSMTRDLGLDSSGMQWVVDAYTVPCAALMLLCGAVGDRIGRRHALVGGLALFGAGAIVGAVADTTAGVIAARLAMGVGAAVIMPATLALLVAIFPRHERARAISLWAATSGLAIAVGPLLSGALLEVTEWGSTFLVNVPIVVVAVVAAFWLLPVSRSTARSPIDWVGGALSVITVGALVYAVIDGFHSGWAGLPTVLSIVAAAAAIAFVVWERRHPAPLLNIRRITDRTVGGATLAVLMLFLAAFGVIYFVAQHFQSVFGYGALETGLRLLPLAFAVMIGSVVSSPLTTRVGLRVVIPAGMALAAVGAFVLTAVDAQSEYGHFLIALVAMGLGMGLAEPPATDAIMGGFDESDLGAAGGVTDTSIELGGSLGIAVIGSVLATEYRNGMSDTVTAVSDGAAGQPPEVADALSGAASAASESVGAGSAVATELSTASPALADELRTAVVDSFAAAVGTASAVAGSVLIAGCVIVALTLPARRRPSTSAVAGAPVR</sequence>
<feature type="transmembrane region" description="Helical" evidence="5">
    <location>
        <begin position="275"/>
        <end position="295"/>
    </location>
</feature>
<feature type="transmembrane region" description="Helical" evidence="5">
    <location>
        <begin position="63"/>
        <end position="79"/>
    </location>
</feature>
<protein>
    <submittedName>
        <fullName evidence="7">Drug resistance transporter, EmrB/QacA subfamily</fullName>
    </submittedName>
</protein>
<dbReference type="Gene3D" id="1.20.1250.20">
    <property type="entry name" value="MFS general substrate transporter like domains"/>
    <property type="match status" value="2"/>
</dbReference>
<dbReference type="GO" id="GO:0022857">
    <property type="term" value="F:transmembrane transporter activity"/>
    <property type="evidence" value="ECO:0007669"/>
    <property type="project" value="InterPro"/>
</dbReference>
<dbReference type="GO" id="GO:0005886">
    <property type="term" value="C:plasma membrane"/>
    <property type="evidence" value="ECO:0007669"/>
    <property type="project" value="UniProtKB-SubCell"/>
</dbReference>
<feature type="transmembrane region" description="Helical" evidence="5">
    <location>
        <begin position="20"/>
        <end position="43"/>
    </location>
</feature>
<proteinExistence type="predicted"/>
<keyword evidence="4 5" id="KW-0472">Membrane</keyword>
<feature type="transmembrane region" description="Helical" evidence="5">
    <location>
        <begin position="301"/>
        <end position="326"/>
    </location>
</feature>
<feature type="transmembrane region" description="Helical" evidence="5">
    <location>
        <begin position="206"/>
        <end position="226"/>
    </location>
</feature>
<dbReference type="CDD" id="cd17321">
    <property type="entry name" value="MFS_MMR_MDR_like"/>
    <property type="match status" value="1"/>
</dbReference>
<evidence type="ECO:0000313" key="8">
    <source>
        <dbReference type="Proteomes" id="UP000182054"/>
    </source>
</evidence>
<organism evidence="7 8">
    <name type="scientific">Rhodococcoides kroppenstedtii</name>
    <dbReference type="NCBI Taxonomy" id="293050"/>
    <lineage>
        <taxon>Bacteria</taxon>
        <taxon>Bacillati</taxon>
        <taxon>Actinomycetota</taxon>
        <taxon>Actinomycetes</taxon>
        <taxon>Mycobacteriales</taxon>
        <taxon>Nocardiaceae</taxon>
        <taxon>Rhodococcoides</taxon>
    </lineage>
</organism>
<evidence type="ECO:0000256" key="1">
    <source>
        <dbReference type="ARBA" id="ARBA00004651"/>
    </source>
</evidence>
<gene>
    <name evidence="7" type="ORF">SAMN05444374_108114</name>
</gene>
<evidence type="ECO:0000256" key="4">
    <source>
        <dbReference type="ARBA" id="ARBA00023136"/>
    </source>
</evidence>
<dbReference type="SUPFAM" id="SSF103473">
    <property type="entry name" value="MFS general substrate transporter"/>
    <property type="match status" value="1"/>
</dbReference>
<evidence type="ECO:0000256" key="5">
    <source>
        <dbReference type="SAM" id="Phobius"/>
    </source>
</evidence>
<dbReference type="InterPro" id="IPR011701">
    <property type="entry name" value="MFS"/>
</dbReference>
<feature type="domain" description="Major facilitator superfamily (MFS) profile" evidence="6">
    <location>
        <begin position="21"/>
        <end position="523"/>
    </location>
</feature>
<feature type="transmembrane region" description="Helical" evidence="5">
    <location>
        <begin position="111"/>
        <end position="136"/>
    </location>
</feature>
<evidence type="ECO:0000256" key="2">
    <source>
        <dbReference type="ARBA" id="ARBA00022692"/>
    </source>
</evidence>
<dbReference type="InterPro" id="IPR020846">
    <property type="entry name" value="MFS_dom"/>
</dbReference>
<keyword evidence="2 5" id="KW-0812">Transmembrane</keyword>
<accession>A0A1I0TPF4</accession>
<dbReference type="RefSeq" id="WP_074922178.1">
    <property type="nucleotide sequence ID" value="NZ_FOJN01000008.1"/>
</dbReference>
<feature type="transmembrane region" description="Helical" evidence="5">
    <location>
        <begin position="173"/>
        <end position="194"/>
    </location>
</feature>
<dbReference type="EMBL" id="FOJN01000008">
    <property type="protein sequence ID" value="SFA53634.1"/>
    <property type="molecule type" value="Genomic_DNA"/>
</dbReference>
<dbReference type="GeneID" id="85486208"/>
<feature type="transmembrane region" description="Helical" evidence="5">
    <location>
        <begin position="338"/>
        <end position="357"/>
    </location>
</feature>
<dbReference type="InterPro" id="IPR036259">
    <property type="entry name" value="MFS_trans_sf"/>
</dbReference>
<feature type="transmembrane region" description="Helical" evidence="5">
    <location>
        <begin position="232"/>
        <end position="254"/>
    </location>
</feature>
<dbReference type="PANTHER" id="PTHR42718:SF42">
    <property type="entry name" value="EXPORT PROTEIN"/>
    <property type="match status" value="1"/>
</dbReference>
<name>A0A1I0TPF4_9NOCA</name>
<keyword evidence="3 5" id="KW-1133">Transmembrane helix</keyword>
<feature type="transmembrane region" description="Helical" evidence="5">
    <location>
        <begin position="493"/>
        <end position="519"/>
    </location>
</feature>
<feature type="transmembrane region" description="Helical" evidence="5">
    <location>
        <begin position="86"/>
        <end position="105"/>
    </location>
</feature>
<evidence type="ECO:0000256" key="3">
    <source>
        <dbReference type="ARBA" id="ARBA00022989"/>
    </source>
</evidence>
<evidence type="ECO:0000259" key="6">
    <source>
        <dbReference type="PROSITE" id="PS50850"/>
    </source>
</evidence>
<dbReference type="PROSITE" id="PS50850">
    <property type="entry name" value="MFS"/>
    <property type="match status" value="1"/>
</dbReference>
<dbReference type="Proteomes" id="UP000182054">
    <property type="component" value="Unassembled WGS sequence"/>
</dbReference>
<dbReference type="OrthoDB" id="9781469at2"/>
<feature type="transmembrane region" description="Helical" evidence="5">
    <location>
        <begin position="148"/>
        <end position="167"/>
    </location>
</feature>
<comment type="subcellular location">
    <subcellularLocation>
        <location evidence="1">Cell membrane</location>
        <topology evidence="1">Multi-pass membrane protein</topology>
    </subcellularLocation>
</comment>